<name>A0A8S5UTX0_9CAUD</name>
<sequence length="151" mass="16538">MSIDTLKLLSENYAIDQASSTLIDIDNKRELIDVLEHVQEISDIKFPAEAVPVFEAKNADGDYIVVVESYDLARFMESSCESDPLIAFGIIASTNSIPNSAKFAVLIDKRHLTCLKEAAETNKASGLVNVGHATNMLRNLINKGIQVVSKK</sequence>
<organism evidence="1">
    <name type="scientific">Myoviridae sp. ctYA416</name>
    <dbReference type="NCBI Taxonomy" id="2825125"/>
    <lineage>
        <taxon>Viruses</taxon>
        <taxon>Duplodnaviria</taxon>
        <taxon>Heunggongvirae</taxon>
        <taxon>Uroviricota</taxon>
        <taxon>Caudoviricetes</taxon>
    </lineage>
</organism>
<proteinExistence type="predicted"/>
<reference evidence="1" key="1">
    <citation type="journal article" date="2021" name="Proc. Natl. Acad. Sci. U.S.A.">
        <title>A Catalog of Tens of Thousands of Viruses from Human Metagenomes Reveals Hidden Associations with Chronic Diseases.</title>
        <authorList>
            <person name="Tisza M.J."/>
            <person name="Buck C.B."/>
        </authorList>
    </citation>
    <scope>NUCLEOTIDE SEQUENCE</scope>
    <source>
        <strain evidence="1">CtYA416</strain>
    </source>
</reference>
<evidence type="ECO:0000313" key="1">
    <source>
        <dbReference type="EMBL" id="DAF97822.1"/>
    </source>
</evidence>
<dbReference type="EMBL" id="BK016136">
    <property type="protein sequence ID" value="DAF97822.1"/>
    <property type="molecule type" value="Genomic_DNA"/>
</dbReference>
<protein>
    <submittedName>
        <fullName evidence="1">Uncharacterized protein</fullName>
    </submittedName>
</protein>
<accession>A0A8S5UTX0</accession>